<organism evidence="1 2">
    <name type="scientific">Xylanibacter ruminicola</name>
    <name type="common">Prevotella ruminicola</name>
    <dbReference type="NCBI Taxonomy" id="839"/>
    <lineage>
        <taxon>Bacteria</taxon>
        <taxon>Pseudomonadati</taxon>
        <taxon>Bacteroidota</taxon>
        <taxon>Bacteroidia</taxon>
        <taxon>Bacteroidales</taxon>
        <taxon>Prevotellaceae</taxon>
        <taxon>Xylanibacter</taxon>
    </lineage>
</organism>
<gene>
    <name evidence="1" type="ORF">PRMUPPPA20_15180</name>
</gene>
<dbReference type="RefSeq" id="WP_033150893.1">
    <property type="nucleotide sequence ID" value="NZ_BPTT01000001.1"/>
</dbReference>
<dbReference type="GeneID" id="31500558"/>
<evidence type="ECO:0000313" key="2">
    <source>
        <dbReference type="Proteomes" id="UP000887097"/>
    </source>
</evidence>
<dbReference type="InterPro" id="IPR014825">
    <property type="entry name" value="DNA_alkylation"/>
</dbReference>
<dbReference type="SUPFAM" id="SSF48371">
    <property type="entry name" value="ARM repeat"/>
    <property type="match status" value="1"/>
</dbReference>
<name>A0AA37MPD1_XYLRU</name>
<dbReference type="Proteomes" id="UP000887097">
    <property type="component" value="Unassembled WGS sequence"/>
</dbReference>
<comment type="caution">
    <text evidence="1">The sequence shown here is derived from an EMBL/GenBank/DDBJ whole genome shotgun (WGS) entry which is preliminary data.</text>
</comment>
<protein>
    <submittedName>
        <fullName evidence="1">Peptidase</fullName>
    </submittedName>
</protein>
<dbReference type="EMBL" id="BPTT01000001">
    <property type="protein sequence ID" value="GJG33409.1"/>
    <property type="molecule type" value="Genomic_DNA"/>
</dbReference>
<evidence type="ECO:0000313" key="1">
    <source>
        <dbReference type="EMBL" id="GJG33409.1"/>
    </source>
</evidence>
<dbReference type="AlphaFoldDB" id="A0AA37MPD1"/>
<dbReference type="PANTHER" id="PTHR41291:SF1">
    <property type="entry name" value="DNA ALKYLATION REPAIR PROTEIN"/>
    <property type="match status" value="1"/>
</dbReference>
<reference evidence="1" key="1">
    <citation type="submission" date="2021-08" db="EMBL/GenBank/DDBJ databases">
        <title>Prevotella lacticifex sp. nov., isolated from rumen of cow.</title>
        <authorList>
            <person name="Shinkai T."/>
            <person name="Ikeyama N."/>
            <person name="Kumagai M."/>
            <person name="Ohmori H."/>
            <person name="Sakamoto M."/>
            <person name="Ohkuma M."/>
            <person name="Mitsumori M."/>
        </authorList>
    </citation>
    <scope>NUCLEOTIDE SEQUENCE</scope>
    <source>
        <strain evidence="1">JCM 8259</strain>
    </source>
</reference>
<dbReference type="PANTHER" id="PTHR41291">
    <property type="entry name" value="DNA ALKYLATION REPAIR PROTEIN"/>
    <property type="match status" value="1"/>
</dbReference>
<dbReference type="InterPro" id="IPR016024">
    <property type="entry name" value="ARM-type_fold"/>
</dbReference>
<dbReference type="Pfam" id="PF08713">
    <property type="entry name" value="DNA_alkylation"/>
    <property type="match status" value="1"/>
</dbReference>
<sequence>MDLNQQIKEIKQSFRLMMDGMVAASMRNKGANYKLNWGATLPRLRDKAEELKQMFNVSCLMFNQYDLAIALWKENVRECKILATMLMPADKMLPEVVDIWMEQTDSQEIAEQASFNLYQYLPYAADKAYTWMASDKELYQLCGFHILSRLFMNKQEPNERGINEFIDQALAALEGDSLMVKKAAMNAMIRFAELGLVYERLAKSALKRANLEFF</sequence>
<accession>A0AA37MPD1</accession>
<proteinExistence type="predicted"/>